<comment type="caution">
    <text evidence="1">The sequence shown here is derived from an EMBL/GenBank/DDBJ whole genome shotgun (WGS) entry which is preliminary data.</text>
</comment>
<dbReference type="EMBL" id="BMTD01000022">
    <property type="protein sequence ID" value="GGV20514.1"/>
    <property type="molecule type" value="Genomic_DNA"/>
</dbReference>
<accession>A0A918MFE1</accession>
<reference evidence="1" key="1">
    <citation type="journal article" date="2014" name="Int. J. Syst. Evol. Microbiol.">
        <title>Complete genome sequence of Corynebacterium casei LMG S-19264T (=DSM 44701T), isolated from a smear-ripened cheese.</title>
        <authorList>
            <consortium name="US DOE Joint Genome Institute (JGI-PGF)"/>
            <person name="Walter F."/>
            <person name="Albersmeier A."/>
            <person name="Kalinowski J."/>
            <person name="Ruckert C."/>
        </authorList>
    </citation>
    <scope>NUCLEOTIDE SEQUENCE</scope>
    <source>
        <strain evidence="1">JCM 4369</strain>
    </source>
</reference>
<name>A0A918MFE1_9ACTN</name>
<sequence length="53" mass="5305">MGAAERLKGAKSSAVPGRIELASQAAGPAGLLGEEARRLVRVVPHSGPDEPSG</sequence>
<gene>
    <name evidence="1" type="ORF">GCM10010260_70570</name>
</gene>
<evidence type="ECO:0000313" key="2">
    <source>
        <dbReference type="Proteomes" id="UP000618795"/>
    </source>
</evidence>
<dbReference type="Proteomes" id="UP000618795">
    <property type="component" value="Unassembled WGS sequence"/>
</dbReference>
<protein>
    <submittedName>
        <fullName evidence="1">Uncharacterized protein</fullName>
    </submittedName>
</protein>
<evidence type="ECO:0000313" key="1">
    <source>
        <dbReference type="EMBL" id="GGV20514.1"/>
    </source>
</evidence>
<organism evidence="1 2">
    <name type="scientific">Streptomyces filipinensis</name>
    <dbReference type="NCBI Taxonomy" id="66887"/>
    <lineage>
        <taxon>Bacteria</taxon>
        <taxon>Bacillati</taxon>
        <taxon>Actinomycetota</taxon>
        <taxon>Actinomycetes</taxon>
        <taxon>Kitasatosporales</taxon>
        <taxon>Streptomycetaceae</taxon>
        <taxon>Streptomyces</taxon>
    </lineage>
</organism>
<dbReference type="AlphaFoldDB" id="A0A918MFE1"/>
<proteinExistence type="predicted"/>
<reference evidence="1" key="2">
    <citation type="submission" date="2020-09" db="EMBL/GenBank/DDBJ databases">
        <authorList>
            <person name="Sun Q."/>
            <person name="Ohkuma M."/>
        </authorList>
    </citation>
    <scope>NUCLEOTIDE SEQUENCE</scope>
    <source>
        <strain evidence="1">JCM 4369</strain>
    </source>
</reference>
<keyword evidence="2" id="KW-1185">Reference proteome</keyword>